<dbReference type="EMBL" id="LT853694">
    <property type="protein sequence ID" value="SMQ49356.1"/>
    <property type="molecule type" value="Genomic_DNA"/>
</dbReference>
<comment type="subcellular location">
    <subcellularLocation>
        <location evidence="1">Nucleus</location>
    </subcellularLocation>
</comment>
<dbReference type="GO" id="GO:0006289">
    <property type="term" value="P:nucleotide-excision repair"/>
    <property type="evidence" value="ECO:0007669"/>
    <property type="project" value="InterPro"/>
</dbReference>
<evidence type="ECO:0000256" key="1">
    <source>
        <dbReference type="ARBA" id="ARBA00004123"/>
    </source>
</evidence>
<evidence type="ECO:0000256" key="4">
    <source>
        <dbReference type="ARBA" id="ARBA00023015"/>
    </source>
</evidence>
<dbReference type="Gene3D" id="2.30.29.30">
    <property type="entry name" value="Pleckstrin-homology domain (PH domain)/Phosphotyrosine-binding domain (PTB)"/>
    <property type="match status" value="1"/>
</dbReference>
<dbReference type="AlphaFoldDB" id="A0A1X7RPM1"/>
<keyword evidence="4" id="KW-0805">Transcription regulation</keyword>
<feature type="domain" description="BSD" evidence="8">
    <location>
        <begin position="235"/>
        <end position="286"/>
    </location>
</feature>
<reference evidence="9 10" key="1">
    <citation type="submission" date="2016-06" db="EMBL/GenBank/DDBJ databases">
        <authorList>
            <person name="Kjaerup R.B."/>
            <person name="Dalgaard T.S."/>
            <person name="Juul-Madsen H.R."/>
        </authorList>
    </citation>
    <scope>NUCLEOTIDE SEQUENCE [LARGE SCALE GENOMIC DNA]</scope>
</reference>
<dbReference type="InterPro" id="IPR011993">
    <property type="entry name" value="PH-like_dom_sf"/>
</dbReference>
<evidence type="ECO:0000313" key="10">
    <source>
        <dbReference type="Proteomes" id="UP000215127"/>
    </source>
</evidence>
<dbReference type="Pfam" id="PF08567">
    <property type="entry name" value="PH_TFIIH"/>
    <property type="match status" value="1"/>
</dbReference>
<dbReference type="GO" id="GO:0000439">
    <property type="term" value="C:transcription factor TFIIH core complex"/>
    <property type="evidence" value="ECO:0007669"/>
    <property type="project" value="InterPro"/>
</dbReference>
<accession>A0A1X7RPM1</accession>
<dbReference type="InterPro" id="IPR005607">
    <property type="entry name" value="BSD_dom"/>
</dbReference>
<gene>
    <name evidence="9" type="ORF">ZT3D7_G4507</name>
</gene>
<evidence type="ECO:0000259" key="8">
    <source>
        <dbReference type="PROSITE" id="PS50858"/>
    </source>
</evidence>
<feature type="region of interest" description="Disordered" evidence="7">
    <location>
        <begin position="468"/>
        <end position="493"/>
    </location>
</feature>
<dbReference type="PANTHER" id="PTHR12856">
    <property type="entry name" value="TRANSCRIPTION INITIATION FACTOR IIH-RELATED"/>
    <property type="match status" value="1"/>
</dbReference>
<sequence>MPPTRASAKYTKKDGSLVVSDDKKYVFWTPSDPPGATPTVTIPVVDITNLQQTPATSKAIALKVFVNTDSYVFSFTHKENARKEQEVVTEVLRNIIAANKASTAASLVSSAAATPTPAAGGAGENGGAQPAALAIAKAVSSKAADEGWYDDSKLMADANLQRSLLESNKSLKDRFNQALKDKPESVSISQFNGQFWKARLHLLRAHAIENAQKKGEYNVLPEIKFIHKPAEKEGEPDTKQLQITKEQIKLIFKQYPIVSEAYNENSPPLSPAQFWTKFFQSRLLKKLKGEKITDQDPRDSILDKYLDRRQGEGPAAIGHVPHFLDLEGNEQNHSQRKGNRPDQDMRPSSGDKVPILRVLNNLSEKMMSHVAPEDGEAHAPVGMDEETFDQLRLRDLAMDDVDNRVVLNVKEQQRYVGGDKDSLSAEAKLYAQQDPEEVLSTLRKVLQPSQLGSDAQGTLRLDRVIGYNADSDSESDDEAQTTPKKRAPRIGSHTAMSTATSTILSSIHRRRDHASNDPNALHGLSQSTFDALATTHNTTTEFLHYFWVLFLSGDASRTKELEQLVSTLDRSLDRINAVADTAEKEREKRIEAIKKQLQEYYEKTGKRRKVDFETAAPGGRKVAEAMLDIGQASCLSIDCLKLQLYNVHHAVDAWPRSDPLS</sequence>
<dbReference type="Proteomes" id="UP000215127">
    <property type="component" value="Chromosome 3"/>
</dbReference>
<dbReference type="InterPro" id="IPR027079">
    <property type="entry name" value="Tfb1/GTF2H1"/>
</dbReference>
<dbReference type="GO" id="GO:0006351">
    <property type="term" value="P:DNA-templated transcription"/>
    <property type="evidence" value="ECO:0007669"/>
    <property type="project" value="InterPro"/>
</dbReference>
<evidence type="ECO:0000256" key="2">
    <source>
        <dbReference type="ARBA" id="ARBA00009448"/>
    </source>
</evidence>
<evidence type="ECO:0000256" key="6">
    <source>
        <dbReference type="ARBA" id="ARBA00023242"/>
    </source>
</evidence>
<keyword evidence="10" id="KW-1185">Reference proteome</keyword>
<dbReference type="CDD" id="cd13229">
    <property type="entry name" value="PH_TFIIH"/>
    <property type="match status" value="1"/>
</dbReference>
<name>A0A1X7RPM1_ZYMT9</name>
<evidence type="ECO:0000313" key="9">
    <source>
        <dbReference type="EMBL" id="SMQ49356.1"/>
    </source>
</evidence>
<dbReference type="Pfam" id="PF03909">
    <property type="entry name" value="BSD"/>
    <property type="match status" value="2"/>
</dbReference>
<dbReference type="SUPFAM" id="SSF50729">
    <property type="entry name" value="PH domain-like"/>
    <property type="match status" value="1"/>
</dbReference>
<dbReference type="SMART" id="SM00751">
    <property type="entry name" value="BSD"/>
    <property type="match status" value="2"/>
</dbReference>
<dbReference type="STRING" id="1276538.A0A1X7RPM1"/>
<comment type="similarity">
    <text evidence="2">Belongs to the TFB1 family.</text>
</comment>
<evidence type="ECO:0000256" key="7">
    <source>
        <dbReference type="SAM" id="MobiDB-lite"/>
    </source>
</evidence>
<proteinExistence type="inferred from homology"/>
<feature type="region of interest" description="Disordered" evidence="7">
    <location>
        <begin position="330"/>
        <end position="353"/>
    </location>
</feature>
<protein>
    <recommendedName>
        <fullName evidence="8">BSD domain-containing protein</fullName>
    </recommendedName>
</protein>
<keyword evidence="6" id="KW-0539">Nucleus</keyword>
<dbReference type="InterPro" id="IPR013876">
    <property type="entry name" value="TFIIH_BTF_p62_N"/>
</dbReference>
<evidence type="ECO:0000256" key="5">
    <source>
        <dbReference type="ARBA" id="ARBA00023163"/>
    </source>
</evidence>
<evidence type="ECO:0000256" key="3">
    <source>
        <dbReference type="ARBA" id="ARBA00022737"/>
    </source>
</evidence>
<keyword evidence="5" id="KW-0804">Transcription</keyword>
<organism evidence="9 10">
    <name type="scientific">Zymoseptoria tritici (strain ST99CH_3D7)</name>
    <dbReference type="NCBI Taxonomy" id="1276538"/>
    <lineage>
        <taxon>Eukaryota</taxon>
        <taxon>Fungi</taxon>
        <taxon>Dikarya</taxon>
        <taxon>Ascomycota</taxon>
        <taxon>Pezizomycotina</taxon>
        <taxon>Dothideomycetes</taxon>
        <taxon>Dothideomycetidae</taxon>
        <taxon>Mycosphaerellales</taxon>
        <taxon>Mycosphaerellaceae</taxon>
        <taxon>Zymoseptoria</taxon>
    </lineage>
</organism>
<dbReference type="PROSITE" id="PS50858">
    <property type="entry name" value="BSD"/>
    <property type="match status" value="1"/>
</dbReference>
<keyword evidence="3" id="KW-0677">Repeat</keyword>